<feature type="compositionally biased region" description="Basic and acidic residues" evidence="11">
    <location>
        <begin position="85"/>
        <end position="97"/>
    </location>
</feature>
<dbReference type="CDD" id="cd03692">
    <property type="entry name" value="mtIF2_IVc"/>
    <property type="match status" value="1"/>
</dbReference>
<feature type="domain" description="Tr-type G" evidence="12">
    <location>
        <begin position="221"/>
        <end position="394"/>
    </location>
</feature>
<dbReference type="PRINTS" id="PR00315">
    <property type="entry name" value="ELONGATNFCT"/>
</dbReference>
<dbReference type="InterPro" id="IPR015760">
    <property type="entry name" value="TIF_IF2"/>
</dbReference>
<evidence type="ECO:0000259" key="12">
    <source>
        <dbReference type="PROSITE" id="PS51722"/>
    </source>
</evidence>
<dbReference type="InterPro" id="IPR000795">
    <property type="entry name" value="T_Tr_GTP-bd_dom"/>
</dbReference>
<dbReference type="InterPro" id="IPR005225">
    <property type="entry name" value="Small_GTP-bd"/>
</dbReference>
<dbReference type="InterPro" id="IPR009000">
    <property type="entry name" value="Transl_B-barrel_sf"/>
</dbReference>
<keyword evidence="8" id="KW-0342">GTP-binding</keyword>
<dbReference type="InterPro" id="IPR000178">
    <property type="entry name" value="TF_IF2_bacterial-like"/>
</dbReference>
<evidence type="ECO:0000256" key="10">
    <source>
        <dbReference type="ARBA" id="ARBA00044105"/>
    </source>
</evidence>
<dbReference type="GO" id="GO:0009507">
    <property type="term" value="C:chloroplast"/>
    <property type="evidence" value="ECO:0007669"/>
    <property type="project" value="UniProtKB-SubCell"/>
</dbReference>
<geneLocation type="plastid" evidence="13"/>
<evidence type="ECO:0000256" key="8">
    <source>
        <dbReference type="ARBA" id="ARBA00023134"/>
    </source>
</evidence>
<evidence type="ECO:0000256" key="11">
    <source>
        <dbReference type="SAM" id="MobiDB-lite"/>
    </source>
</evidence>
<feature type="compositionally biased region" description="Basic residues" evidence="11">
    <location>
        <begin position="115"/>
        <end position="126"/>
    </location>
</feature>
<accession>A0A0H4SP84</accession>
<evidence type="ECO:0000256" key="4">
    <source>
        <dbReference type="ARBA" id="ARBA00022540"/>
    </source>
</evidence>
<dbReference type="InterPro" id="IPR006847">
    <property type="entry name" value="IF2_N"/>
</dbReference>
<dbReference type="GO" id="GO:0003924">
    <property type="term" value="F:GTPase activity"/>
    <property type="evidence" value="ECO:0007669"/>
    <property type="project" value="InterPro"/>
</dbReference>
<dbReference type="Pfam" id="PF11987">
    <property type="entry name" value="IF-2"/>
    <property type="match status" value="1"/>
</dbReference>
<dbReference type="InterPro" id="IPR027417">
    <property type="entry name" value="P-loop_NTPase"/>
</dbReference>
<dbReference type="Pfam" id="PF00009">
    <property type="entry name" value="GTP_EFTU"/>
    <property type="match status" value="1"/>
</dbReference>
<protein>
    <recommendedName>
        <fullName evidence="10">Translation initiation factor IF-2, chloroplastic</fullName>
    </recommendedName>
</protein>
<keyword evidence="7" id="KW-0648">Protein biosynthesis</keyword>
<dbReference type="CDD" id="cd01887">
    <property type="entry name" value="IF2_eIF5B"/>
    <property type="match status" value="1"/>
</dbReference>
<sequence>MIEKKYGIARTLRCFSKKHISCRMQNKSTSDEKIILLINPLVIEGETNSYSLNNGSDFKEIKPLEFTLNSDKDVKQKLDKKKNKTAKDGNDVNENAKSKSKLKKKINGNYDDVNKRKKQGNNKKGKKDSGKELLGEKPTEITLSNAISVQELAEKLYVSETDIIRTLFLDGIIVNINQVLDLETAVKVGDQLGVTITIVEEETINNRNDFVLTENQDNLEERPPIIAVMGHVDHGKTTLLDKIRQTQTAQKEAGGITQKIGAYEVDIDYRDEKRKLVFLDTPGHEAFSSMRSRGVQVTDIAVLVVAADDGVKPQTIETIRCIKEANVPLIVAINKIDKDDANIENIKQELTTYNVIPDDWGGDTPMIPISAKQGTNMNELLEMMVLVSDMLSLQASKKGNAQGTVLEANLDKSKGAIATLLVQNGTLEVGDIIVTSQHMAKIRGMINSDNSNIMQALPSSPILVWGLSDVPSIGDQFEAFKNEKQAKSALQERKDKASNNITNHSTSDKHSLLGSNIQAVVNLVIKTDIQGSVEAIISSINQIEQEKVKIRVLYASPGEITETDVDFADASKSVILAFNTSLAPGAKKVARHLGVSIKEYNVIYDLFDDIQTMVDDIIGPQYEEKDIGKAIVKAVFPLGKNYVAGSFVNEGKIIKGCHIKVSRDGEVVYEGILSSLKQFKQDVAEIEQDSECGIYVEEFDEWKEDDIISAFELVEKKKNR</sequence>
<dbReference type="GO" id="GO:0005829">
    <property type="term" value="C:cytosol"/>
    <property type="evidence" value="ECO:0007669"/>
    <property type="project" value="TreeGrafter"/>
</dbReference>
<dbReference type="GO" id="GO:0003743">
    <property type="term" value="F:translation initiation factor activity"/>
    <property type="evidence" value="ECO:0007669"/>
    <property type="project" value="UniProtKB-KW"/>
</dbReference>
<evidence type="ECO:0000313" key="13">
    <source>
        <dbReference type="EMBL" id="AKP94653.1"/>
    </source>
</evidence>
<dbReference type="FunFam" id="2.40.30.10:FF:000054">
    <property type="entry name" value="Translation initiation factor IF-2"/>
    <property type="match status" value="1"/>
</dbReference>
<evidence type="ECO:0000256" key="2">
    <source>
        <dbReference type="ARBA" id="ARBA00007733"/>
    </source>
</evidence>
<comment type="function">
    <text evidence="9">One of the essential components for the initiation of protein synthesis. Protects formylmethionyl-tRNA from spontaneous hydrolysis and promotes its binding to the 30S ribosomal subunits. Also involved in the hydrolysis of GTP during the formation of the 70S ribosomal complex.</text>
</comment>
<evidence type="ECO:0000256" key="3">
    <source>
        <dbReference type="ARBA" id="ARBA00022528"/>
    </source>
</evidence>
<evidence type="ECO:0000256" key="9">
    <source>
        <dbReference type="ARBA" id="ARBA00025162"/>
    </source>
</evidence>
<dbReference type="SUPFAM" id="SSF50447">
    <property type="entry name" value="Translation proteins"/>
    <property type="match status" value="2"/>
</dbReference>
<dbReference type="FunFam" id="3.40.50.300:FF:000019">
    <property type="entry name" value="Translation initiation factor IF-2"/>
    <property type="match status" value="1"/>
</dbReference>
<dbReference type="FunFam" id="2.40.30.10:FF:000008">
    <property type="entry name" value="Translation initiation factor IF-2"/>
    <property type="match status" value="1"/>
</dbReference>
<keyword evidence="6" id="KW-0547">Nucleotide-binding</keyword>
<evidence type="ECO:0000256" key="7">
    <source>
        <dbReference type="ARBA" id="ARBA00022917"/>
    </source>
</evidence>
<dbReference type="AlphaFoldDB" id="A0A0H4SP84"/>
<keyword evidence="5 13" id="KW-0934">Plastid</keyword>
<dbReference type="InterPro" id="IPR023115">
    <property type="entry name" value="TIF_IF2_dom3"/>
</dbReference>
<dbReference type="Pfam" id="PF22042">
    <property type="entry name" value="EF-G_D2"/>
    <property type="match status" value="1"/>
</dbReference>
<comment type="subcellular location">
    <subcellularLocation>
        <location evidence="1">Plastid</location>
        <location evidence="1">Chloroplast</location>
    </subcellularLocation>
</comment>
<dbReference type="Gene3D" id="3.40.50.300">
    <property type="entry name" value="P-loop containing nucleotide triphosphate hydrolases"/>
    <property type="match status" value="1"/>
</dbReference>
<dbReference type="RefSeq" id="YP_009159235.1">
    <property type="nucleotide sequence ID" value="NC_027589.1"/>
</dbReference>
<reference evidence="13" key="1">
    <citation type="journal article" date="2015" name="PLoS ONE">
        <title>The Plastid Genome of the Cryptomonad Teleaulax amphioxeia.</title>
        <authorList>
            <person name="Kim J.I."/>
            <person name="Yoon H.S."/>
            <person name="Yi G."/>
            <person name="Kim H.S."/>
            <person name="Yih W."/>
            <person name="Shin W."/>
        </authorList>
    </citation>
    <scope>NUCLEOTIDE SEQUENCE</scope>
    <source>
        <strain evidence="13">HACCP-CR01</strain>
    </source>
</reference>
<dbReference type="GO" id="GO:0005525">
    <property type="term" value="F:GTP binding"/>
    <property type="evidence" value="ECO:0007669"/>
    <property type="project" value="UniProtKB-KW"/>
</dbReference>
<proteinExistence type="inferred from homology"/>
<evidence type="ECO:0000256" key="6">
    <source>
        <dbReference type="ARBA" id="ARBA00022741"/>
    </source>
</evidence>
<evidence type="ECO:0000256" key="1">
    <source>
        <dbReference type="ARBA" id="ARBA00004229"/>
    </source>
</evidence>
<dbReference type="Gene3D" id="2.40.30.10">
    <property type="entry name" value="Translation factors"/>
    <property type="match status" value="2"/>
</dbReference>
<dbReference type="InterPro" id="IPR036925">
    <property type="entry name" value="TIF_IF2_dom3_sf"/>
</dbReference>
<gene>
    <name evidence="13" type="primary">infB</name>
    <name evidence="13" type="ORF">TampPt_p083</name>
</gene>
<dbReference type="InterPro" id="IPR044145">
    <property type="entry name" value="IF2_II"/>
</dbReference>
<dbReference type="Gene3D" id="3.40.50.10050">
    <property type="entry name" value="Translation initiation factor IF- 2, domain 3"/>
    <property type="match status" value="1"/>
</dbReference>
<keyword evidence="4 13" id="KW-0396">Initiation factor</keyword>
<organism evidence="13">
    <name type="scientific">Teleaulax amphioxeia</name>
    <dbReference type="NCBI Taxonomy" id="77931"/>
    <lineage>
        <taxon>Eukaryota</taxon>
        <taxon>Cryptophyceae</taxon>
        <taxon>Pyrenomonadales</taxon>
        <taxon>Geminigeraceae</taxon>
        <taxon>Teleaulax</taxon>
    </lineage>
</organism>
<feature type="region of interest" description="Disordered" evidence="11">
    <location>
        <begin position="75"/>
        <end position="133"/>
    </location>
</feature>
<evidence type="ECO:0000256" key="5">
    <source>
        <dbReference type="ARBA" id="ARBA00022640"/>
    </source>
</evidence>
<dbReference type="FunFam" id="3.40.50.10050:FF:000001">
    <property type="entry name" value="Translation initiation factor IF-2"/>
    <property type="match status" value="1"/>
</dbReference>
<dbReference type="EMBL" id="KP899713">
    <property type="protein sequence ID" value="AKP94653.1"/>
    <property type="molecule type" value="Genomic_DNA"/>
</dbReference>
<dbReference type="NCBIfam" id="TIGR00487">
    <property type="entry name" value="IF-2"/>
    <property type="match status" value="1"/>
</dbReference>
<comment type="similarity">
    <text evidence="2">Belongs to the TRAFAC class translation factor GTPase superfamily. Classic translation factor GTPase family. IF-2 subfamily.</text>
</comment>
<dbReference type="SUPFAM" id="SSF52156">
    <property type="entry name" value="Initiation factor IF2/eIF5b, domain 3"/>
    <property type="match status" value="1"/>
</dbReference>
<dbReference type="Pfam" id="PF04760">
    <property type="entry name" value="IF2_N"/>
    <property type="match status" value="1"/>
</dbReference>
<dbReference type="SUPFAM" id="SSF52540">
    <property type="entry name" value="P-loop containing nucleoside triphosphate hydrolases"/>
    <property type="match status" value="1"/>
</dbReference>
<name>A0A0H4SP84_9CRYP</name>
<dbReference type="GeneID" id="25077784"/>
<dbReference type="InterPro" id="IPR053905">
    <property type="entry name" value="EF-G-like_DII"/>
</dbReference>
<dbReference type="PANTHER" id="PTHR43381">
    <property type="entry name" value="TRANSLATION INITIATION FACTOR IF-2-RELATED"/>
    <property type="match status" value="1"/>
</dbReference>
<dbReference type="HAMAP" id="MF_00100_B">
    <property type="entry name" value="IF_2_B"/>
    <property type="match status" value="1"/>
</dbReference>
<keyword evidence="3" id="KW-0150">Chloroplast</keyword>
<dbReference type="PANTHER" id="PTHR43381:SF5">
    <property type="entry name" value="TR-TYPE G DOMAIN-CONTAINING PROTEIN"/>
    <property type="match status" value="1"/>
</dbReference>
<dbReference type="CDD" id="cd03702">
    <property type="entry name" value="IF2_mtIF2_II"/>
    <property type="match status" value="1"/>
</dbReference>
<dbReference type="NCBIfam" id="TIGR00231">
    <property type="entry name" value="small_GTP"/>
    <property type="match status" value="1"/>
</dbReference>
<dbReference type="PROSITE" id="PS51722">
    <property type="entry name" value="G_TR_2"/>
    <property type="match status" value="1"/>
</dbReference>